<evidence type="ECO:0000313" key="1">
    <source>
        <dbReference type="EMBL" id="KKN80198.1"/>
    </source>
</evidence>
<organism evidence="1">
    <name type="scientific">marine sediment metagenome</name>
    <dbReference type="NCBI Taxonomy" id="412755"/>
    <lineage>
        <taxon>unclassified sequences</taxon>
        <taxon>metagenomes</taxon>
        <taxon>ecological metagenomes</taxon>
    </lineage>
</organism>
<dbReference type="PANTHER" id="PTHR36302">
    <property type="entry name" value="BLR7088 PROTEIN"/>
    <property type="match status" value="1"/>
</dbReference>
<dbReference type="PANTHER" id="PTHR36302:SF1">
    <property type="entry name" value="COPPER CHAPERONE PCU(A)C"/>
    <property type="match status" value="1"/>
</dbReference>
<reference evidence="1" key="1">
    <citation type="journal article" date="2015" name="Nature">
        <title>Complex archaea that bridge the gap between prokaryotes and eukaryotes.</title>
        <authorList>
            <person name="Spang A."/>
            <person name="Saw J.H."/>
            <person name="Jorgensen S.L."/>
            <person name="Zaremba-Niedzwiedzka K."/>
            <person name="Martijn J."/>
            <person name="Lind A.E."/>
            <person name="van Eijk R."/>
            <person name="Schleper C."/>
            <person name="Guy L."/>
            <person name="Ettema T.J."/>
        </authorList>
    </citation>
    <scope>NUCLEOTIDE SEQUENCE</scope>
</reference>
<name>A0A0F9WNF8_9ZZZZ</name>
<dbReference type="EMBL" id="LAZR01000235">
    <property type="protein sequence ID" value="KKN80198.1"/>
    <property type="molecule type" value="Genomic_DNA"/>
</dbReference>
<dbReference type="AlphaFoldDB" id="A0A0F9WNF8"/>
<comment type="caution">
    <text evidence="1">The sequence shown here is derived from an EMBL/GenBank/DDBJ whole genome shotgun (WGS) entry which is preliminary data.</text>
</comment>
<evidence type="ECO:0008006" key="2">
    <source>
        <dbReference type="Google" id="ProtNLM"/>
    </source>
</evidence>
<dbReference type="Pfam" id="PF04314">
    <property type="entry name" value="PCuAC"/>
    <property type="match status" value="1"/>
</dbReference>
<dbReference type="Gene3D" id="2.60.40.1890">
    <property type="entry name" value="PCu(A)C copper chaperone"/>
    <property type="match status" value="1"/>
</dbReference>
<accession>A0A0F9WNF8</accession>
<dbReference type="InterPro" id="IPR058248">
    <property type="entry name" value="Lxx211020-like"/>
</dbReference>
<proteinExistence type="predicted"/>
<dbReference type="SUPFAM" id="SSF110087">
    <property type="entry name" value="DR1885-like metal-binding protein"/>
    <property type="match status" value="1"/>
</dbReference>
<sequence>MRLPIAIVMAIALAGAAAAHDFKAGDLVIDHPWSRTTPPVAKTGAGYVTITNNGTESDTLVGGSAEISGGFELHTSEIVDGVAKMRPLTEGVTIAPGETMTLEPGGTHIMLTGLKGPIRESEPFAGTLVFEQAGEVPIKFVVEGFGSRPEPEADAHEGLQQ</sequence>
<dbReference type="InterPro" id="IPR036182">
    <property type="entry name" value="PCuAC_sf"/>
</dbReference>
<dbReference type="InterPro" id="IPR007410">
    <property type="entry name" value="LpqE-like"/>
</dbReference>
<gene>
    <name evidence="1" type="ORF">LCGC14_0332800</name>
</gene>
<protein>
    <recommendedName>
        <fullName evidence="2">Copper chaperone PCu(A)C</fullName>
    </recommendedName>
</protein>